<evidence type="ECO:0000256" key="1">
    <source>
        <dbReference type="SAM" id="Coils"/>
    </source>
</evidence>
<dbReference type="EMBL" id="JAAFGS010000008">
    <property type="protein sequence ID" value="NGZ77365.1"/>
    <property type="molecule type" value="Genomic_DNA"/>
</dbReference>
<reference evidence="2 3" key="1">
    <citation type="submission" date="2020-01" db="EMBL/GenBank/DDBJ databases">
        <title>Polyphasic characterisation and genomic insights into a novel alkali tolerant bacterium VR-M41.</title>
        <authorList>
            <person name="Vemuluri V.R."/>
        </authorList>
    </citation>
    <scope>NUCLEOTIDE SEQUENCE [LARGE SCALE GENOMIC DNA]</scope>
    <source>
        <strain evidence="2 3">VR-M41</strain>
    </source>
</reference>
<dbReference type="Proteomes" id="UP000800303">
    <property type="component" value="Unassembled WGS sequence"/>
</dbReference>
<proteinExistence type="predicted"/>
<organism evidence="2 3">
    <name type="scientific">Saccharibacillus alkalitolerans</name>
    <dbReference type="NCBI Taxonomy" id="2705290"/>
    <lineage>
        <taxon>Bacteria</taxon>
        <taxon>Bacillati</taxon>
        <taxon>Bacillota</taxon>
        <taxon>Bacilli</taxon>
        <taxon>Bacillales</taxon>
        <taxon>Paenibacillaceae</taxon>
        <taxon>Saccharibacillus</taxon>
    </lineage>
</organism>
<keyword evidence="1" id="KW-0175">Coiled coil</keyword>
<protein>
    <submittedName>
        <fullName evidence="2">Uncharacterized protein</fullName>
    </submittedName>
</protein>
<name>A0ABX0FAD9_9BACL</name>
<sequence>MTYSQRGSSQAGASSNIAHLEYRIGELSDRTRRLADEIEASQSGPEERLKELRAELEQARNELGGLQEELAAYED</sequence>
<feature type="coiled-coil region" evidence="1">
    <location>
        <begin position="42"/>
        <end position="69"/>
    </location>
</feature>
<accession>A0ABX0FAD9</accession>
<evidence type="ECO:0000313" key="2">
    <source>
        <dbReference type="EMBL" id="NGZ77365.1"/>
    </source>
</evidence>
<gene>
    <name evidence="2" type="ORF">GYN08_18915</name>
</gene>
<keyword evidence="3" id="KW-1185">Reference proteome</keyword>
<comment type="caution">
    <text evidence="2">The sequence shown here is derived from an EMBL/GenBank/DDBJ whole genome shotgun (WGS) entry which is preliminary data.</text>
</comment>
<dbReference type="RefSeq" id="WP_166277611.1">
    <property type="nucleotide sequence ID" value="NZ_JAAFGS010000008.1"/>
</dbReference>
<evidence type="ECO:0000313" key="3">
    <source>
        <dbReference type="Proteomes" id="UP000800303"/>
    </source>
</evidence>